<dbReference type="Proteomes" id="UP001576762">
    <property type="component" value="Unassembled WGS sequence"/>
</dbReference>
<protein>
    <submittedName>
        <fullName evidence="1">DUF2303 family protein</fullName>
    </submittedName>
</protein>
<evidence type="ECO:0000313" key="2">
    <source>
        <dbReference type="Proteomes" id="UP001576762"/>
    </source>
</evidence>
<dbReference type="EMBL" id="JBHFLD010000036">
    <property type="protein sequence ID" value="MFB2717541.1"/>
    <property type="molecule type" value="Genomic_DNA"/>
</dbReference>
<dbReference type="InterPro" id="IPR019276">
    <property type="entry name" value="DUF2303"/>
</dbReference>
<keyword evidence="2" id="KW-1185">Reference proteome</keyword>
<reference evidence="1 2" key="1">
    <citation type="submission" date="2024-09" db="EMBL/GenBank/DDBJ databases">
        <title>Draft genome sequences of 6 high pH adapted Marinobacter shengliensis sp. isolated from Mariana forearc serpentinite mud volcanoes.</title>
        <authorList>
            <person name="Elkassas S."/>
            <person name="Serres M."/>
            <person name="Michael N."/>
            <person name="Amina P."/>
            <person name="Teodora Z."/>
            <person name="Julie H."/>
        </authorList>
    </citation>
    <scope>NUCLEOTIDE SEQUENCE [LARGE SCALE GENOMIC DNA]</scope>
    <source>
        <strain evidence="1 2">EB4</strain>
    </source>
</reference>
<sequence length="284" mass="32056">MKLEHTTDADLLFAQLQANNTLETIKELTEESAVPVHKDVTIQDLESFMPFRRRYRGEMATTQIDQFAEYTNRTAGEVQANGAEPGVTIPCFVDPENMNAKVFFDLGTVEYPGHADFTARLNLPKTAAFEELLGKNGRALDQKELAEWLEDWAPQLKVTSDTGEPLNLPAAVGAVRRITIGAKSESTSEERTFGGRRSSMAEVEAQNKDTLPAFVEFTCEPYHGLQERTFRLRVSLITSEKPRLVMRIVRLEHHQEEMAKEFREHLEHALDGDLVDTFVGKFQA</sequence>
<proteinExistence type="predicted"/>
<accession>A0ABV4WBH0</accession>
<evidence type="ECO:0000313" key="1">
    <source>
        <dbReference type="EMBL" id="MFB2717541.1"/>
    </source>
</evidence>
<name>A0ABV4WBH0_9GAMM</name>
<dbReference type="RefSeq" id="WP_374815846.1">
    <property type="nucleotide sequence ID" value="NZ_JBHFLD010000036.1"/>
</dbReference>
<gene>
    <name evidence="1" type="ORF">ACE05E_18850</name>
</gene>
<organism evidence="1 2">
    <name type="scientific">Marinobacter shengliensis</name>
    <dbReference type="NCBI Taxonomy" id="1389223"/>
    <lineage>
        <taxon>Bacteria</taxon>
        <taxon>Pseudomonadati</taxon>
        <taxon>Pseudomonadota</taxon>
        <taxon>Gammaproteobacteria</taxon>
        <taxon>Pseudomonadales</taxon>
        <taxon>Marinobacteraceae</taxon>
        <taxon>Marinobacter</taxon>
    </lineage>
</organism>
<dbReference type="Pfam" id="PF10065">
    <property type="entry name" value="DUF2303"/>
    <property type="match status" value="1"/>
</dbReference>
<comment type="caution">
    <text evidence="1">The sequence shown here is derived from an EMBL/GenBank/DDBJ whole genome shotgun (WGS) entry which is preliminary data.</text>
</comment>